<protein>
    <submittedName>
        <fullName evidence="10">ABC transporter permease</fullName>
    </submittedName>
</protein>
<organism evidence="10 11">
    <name type="scientific">Niallia taxi</name>
    <dbReference type="NCBI Taxonomy" id="2499688"/>
    <lineage>
        <taxon>Bacteria</taxon>
        <taxon>Bacillati</taxon>
        <taxon>Bacillota</taxon>
        <taxon>Bacilli</taxon>
        <taxon>Bacillales</taxon>
        <taxon>Bacillaceae</taxon>
        <taxon>Niallia</taxon>
    </lineage>
</organism>
<evidence type="ECO:0000256" key="3">
    <source>
        <dbReference type="ARBA" id="ARBA00022448"/>
    </source>
</evidence>
<sequence length="362" mass="40715">MNGILWGKFRRFVRKPGAFLITTIICAVFAFLLGSSSFTKVEIPVFAKNTSNAEAIVQELNKSDSFQFNLIAEKAVLQQIEDGKSDLGAALANDSYTIYRAADTETTLAVNRYLEKYYQNRFEKQQIINNAQDKKEAETKVEAMEKEPLLPITFAKSQQQSSYDQSLQALFGFTLFFSIYTVANTVVEILRDKQNGIWDRFILSSTSKTQLYLGHLFFSFFLGYMQIMLIFLIFRFGTGVDFHGNFAVVFGVVIPYLYAIVALTILLTGLVKTVSQFNAFIPLVAVSFAMLGGAYWPMEIVKSDFLLLLAKFVPVTYGMELLKRGIIEGAAPMELLFPVGILMLMGTVMLGVGIRLIERRHV</sequence>
<dbReference type="InterPro" id="IPR047817">
    <property type="entry name" value="ABC2_TM_bact-type"/>
</dbReference>
<evidence type="ECO:0000256" key="2">
    <source>
        <dbReference type="ARBA" id="ARBA00007783"/>
    </source>
</evidence>
<dbReference type="PROSITE" id="PS51012">
    <property type="entry name" value="ABC_TM2"/>
    <property type="match status" value="1"/>
</dbReference>
<dbReference type="AlphaFoldDB" id="A0A3S2TZR1"/>
<evidence type="ECO:0000259" key="9">
    <source>
        <dbReference type="PROSITE" id="PS51012"/>
    </source>
</evidence>
<proteinExistence type="inferred from homology"/>
<dbReference type="EMBL" id="RZTZ01000001">
    <property type="protein sequence ID" value="RVT67607.1"/>
    <property type="molecule type" value="Genomic_DNA"/>
</dbReference>
<keyword evidence="7 8" id="KW-0472">Membrane</keyword>
<feature type="transmembrane region" description="Helical" evidence="8">
    <location>
        <begin position="169"/>
        <end position="190"/>
    </location>
</feature>
<comment type="caution">
    <text evidence="10">The sequence shown here is derived from an EMBL/GenBank/DDBJ whole genome shotgun (WGS) entry which is preliminary data.</text>
</comment>
<evidence type="ECO:0000256" key="7">
    <source>
        <dbReference type="ARBA" id="ARBA00023136"/>
    </source>
</evidence>
<feature type="transmembrane region" description="Helical" evidence="8">
    <location>
        <begin position="335"/>
        <end position="357"/>
    </location>
</feature>
<name>A0A3S2TZR1_9BACI</name>
<keyword evidence="5 8" id="KW-0812">Transmembrane</keyword>
<keyword evidence="4" id="KW-1003">Cell membrane</keyword>
<gene>
    <name evidence="10" type="ORF">EM808_03770</name>
</gene>
<evidence type="ECO:0000256" key="1">
    <source>
        <dbReference type="ARBA" id="ARBA00004651"/>
    </source>
</evidence>
<evidence type="ECO:0000256" key="5">
    <source>
        <dbReference type="ARBA" id="ARBA00022692"/>
    </source>
</evidence>
<accession>A0A3S2TZR1</accession>
<dbReference type="Proteomes" id="UP000288024">
    <property type="component" value="Unassembled WGS sequence"/>
</dbReference>
<feature type="transmembrane region" description="Helical" evidence="8">
    <location>
        <begin position="246"/>
        <end position="267"/>
    </location>
</feature>
<keyword evidence="3" id="KW-0813">Transport</keyword>
<evidence type="ECO:0000313" key="10">
    <source>
        <dbReference type="EMBL" id="RVT67607.1"/>
    </source>
</evidence>
<feature type="domain" description="ABC transmembrane type-2" evidence="9">
    <location>
        <begin position="134"/>
        <end position="360"/>
    </location>
</feature>
<feature type="transmembrane region" description="Helical" evidence="8">
    <location>
        <begin position="279"/>
        <end position="298"/>
    </location>
</feature>
<dbReference type="RefSeq" id="WP_127736041.1">
    <property type="nucleotide sequence ID" value="NZ_CP196002.1"/>
</dbReference>
<keyword evidence="6 8" id="KW-1133">Transmembrane helix</keyword>
<evidence type="ECO:0000256" key="4">
    <source>
        <dbReference type="ARBA" id="ARBA00022475"/>
    </source>
</evidence>
<reference evidence="10 11" key="1">
    <citation type="submission" date="2019-01" db="EMBL/GenBank/DDBJ databases">
        <title>Bacillus sp. M5HDSG1-1, whole genome shotgun sequence.</title>
        <authorList>
            <person name="Tuo L."/>
        </authorList>
    </citation>
    <scope>NUCLEOTIDE SEQUENCE [LARGE SCALE GENOMIC DNA]</scope>
    <source>
        <strain evidence="10 11">M5HDSG1-1</strain>
    </source>
</reference>
<evidence type="ECO:0000256" key="6">
    <source>
        <dbReference type="ARBA" id="ARBA00022989"/>
    </source>
</evidence>
<comment type="similarity">
    <text evidence="2">Belongs to the ABC-2 integral membrane protein family.</text>
</comment>
<evidence type="ECO:0000256" key="8">
    <source>
        <dbReference type="SAM" id="Phobius"/>
    </source>
</evidence>
<dbReference type="InterPro" id="IPR051449">
    <property type="entry name" value="ABC-2_transporter_component"/>
</dbReference>
<dbReference type="InterPro" id="IPR013525">
    <property type="entry name" value="ABC2_TM"/>
</dbReference>
<keyword evidence="11" id="KW-1185">Reference proteome</keyword>
<dbReference type="Pfam" id="PF12698">
    <property type="entry name" value="ABC2_membrane_3"/>
    <property type="match status" value="1"/>
</dbReference>
<dbReference type="PANTHER" id="PTHR30294:SF45">
    <property type="entry name" value="LINEARMYCIN RESISTANCE PERMEASE PROTEIN LNRN"/>
    <property type="match status" value="1"/>
</dbReference>
<feature type="transmembrane region" description="Helical" evidence="8">
    <location>
        <begin position="211"/>
        <end position="234"/>
    </location>
</feature>
<dbReference type="PANTHER" id="PTHR30294">
    <property type="entry name" value="MEMBRANE COMPONENT OF ABC TRANSPORTER YHHJ-RELATED"/>
    <property type="match status" value="1"/>
</dbReference>
<comment type="subcellular location">
    <subcellularLocation>
        <location evidence="1">Cell membrane</location>
        <topology evidence="1">Multi-pass membrane protein</topology>
    </subcellularLocation>
</comment>
<evidence type="ECO:0000313" key="11">
    <source>
        <dbReference type="Proteomes" id="UP000288024"/>
    </source>
</evidence>
<dbReference type="GO" id="GO:0140359">
    <property type="term" value="F:ABC-type transporter activity"/>
    <property type="evidence" value="ECO:0007669"/>
    <property type="project" value="InterPro"/>
</dbReference>
<dbReference type="GO" id="GO:0005886">
    <property type="term" value="C:plasma membrane"/>
    <property type="evidence" value="ECO:0007669"/>
    <property type="project" value="UniProtKB-SubCell"/>
</dbReference>